<keyword evidence="1" id="KW-0964">Secreted</keyword>
<evidence type="ECO:0000313" key="4">
    <source>
        <dbReference type="Proteomes" id="UP000694251"/>
    </source>
</evidence>
<comment type="similarity">
    <text evidence="1">Belongs to the plant dirigent protein family.</text>
</comment>
<evidence type="ECO:0000259" key="2">
    <source>
        <dbReference type="Pfam" id="PF13456"/>
    </source>
</evidence>
<keyword evidence="1" id="KW-0052">Apoplast</keyword>
<feature type="domain" description="RNase H type-1" evidence="2">
    <location>
        <begin position="138"/>
        <end position="185"/>
    </location>
</feature>
<protein>
    <recommendedName>
        <fullName evidence="1">Dirigent protein</fullName>
    </recommendedName>
</protein>
<gene>
    <name evidence="3" type="ORF">ISN44_As07g006900</name>
</gene>
<dbReference type="OrthoDB" id="1864232at2759"/>
<accession>A0A8T2BPK3</accession>
<organism evidence="3 4">
    <name type="scientific">Arabidopsis suecica</name>
    <name type="common">Swedish thale-cress</name>
    <name type="synonym">Cardaminopsis suecica</name>
    <dbReference type="NCBI Taxonomy" id="45249"/>
    <lineage>
        <taxon>Eukaryota</taxon>
        <taxon>Viridiplantae</taxon>
        <taxon>Streptophyta</taxon>
        <taxon>Embryophyta</taxon>
        <taxon>Tracheophyta</taxon>
        <taxon>Spermatophyta</taxon>
        <taxon>Magnoliopsida</taxon>
        <taxon>eudicotyledons</taxon>
        <taxon>Gunneridae</taxon>
        <taxon>Pentapetalae</taxon>
        <taxon>rosids</taxon>
        <taxon>malvids</taxon>
        <taxon>Brassicales</taxon>
        <taxon>Brassicaceae</taxon>
        <taxon>Camelineae</taxon>
        <taxon>Arabidopsis</taxon>
    </lineage>
</organism>
<dbReference type="CDD" id="cd06222">
    <property type="entry name" value="RNase_H_like"/>
    <property type="match status" value="1"/>
</dbReference>
<dbReference type="InterPro" id="IPR044730">
    <property type="entry name" value="RNase_H-like_dom_plant"/>
</dbReference>
<dbReference type="InterPro" id="IPR002156">
    <property type="entry name" value="RNaseH_domain"/>
</dbReference>
<comment type="caution">
    <text evidence="3">The sequence shown here is derived from an EMBL/GenBank/DDBJ whole genome shotgun (WGS) entry which is preliminary data.</text>
</comment>
<evidence type="ECO:0000256" key="1">
    <source>
        <dbReference type="RuleBase" id="RU363099"/>
    </source>
</evidence>
<dbReference type="GO" id="GO:0004523">
    <property type="term" value="F:RNA-DNA hybrid ribonuclease activity"/>
    <property type="evidence" value="ECO:0007669"/>
    <property type="project" value="InterPro"/>
</dbReference>
<sequence>MWSEGLGWDMARISPYVSATTKLELTAVVGDTVTKAEYVLFLFPSLEGSSSGKGKGTNTEAGDWSTTFVMAVWWGWNWRWGNVFGENEKCWDRVKFIKDLSKEVTEANLKILNKSSQVPRVERMIGWVAPEDGWSKMNTDGASQWNMGLATAGGVLRNSAGECCGGFALNIGKCSALLAELWGVYYRLYTEWERTELHGETLESSFLHHKKEKLTHFRVYWHDILTGQDPSSVLIMNPRKNYTGPTGFGRMRMIDNPLTLTPILSSKMVGRAQGFYAATSKEEIGLLMAMNFAILDGKYNGSTITVFGRNSVFDKVREMPVIGGSGLFRFARGYVQARTHEFNLKTGNAIVEYNCYVLHY</sequence>
<dbReference type="EMBL" id="JAEFBJ010000007">
    <property type="protein sequence ID" value="KAG7588359.1"/>
    <property type="molecule type" value="Genomic_DNA"/>
</dbReference>
<dbReference type="GO" id="GO:0003676">
    <property type="term" value="F:nucleic acid binding"/>
    <property type="evidence" value="ECO:0007669"/>
    <property type="project" value="InterPro"/>
</dbReference>
<dbReference type="GO" id="GO:0048046">
    <property type="term" value="C:apoplast"/>
    <property type="evidence" value="ECO:0007669"/>
    <property type="project" value="UniProtKB-SubCell"/>
</dbReference>
<proteinExistence type="inferred from homology"/>
<dbReference type="AlphaFoldDB" id="A0A8T2BPK3"/>
<dbReference type="Pfam" id="PF03018">
    <property type="entry name" value="Dirigent"/>
    <property type="match status" value="1"/>
</dbReference>
<comment type="subcellular location">
    <subcellularLocation>
        <location evidence="1">Secreted</location>
        <location evidence="1">Extracellular space</location>
        <location evidence="1">Apoplast</location>
    </subcellularLocation>
</comment>
<comment type="subunit">
    <text evidence="1">Homodimer.</text>
</comment>
<name>A0A8T2BPK3_ARASU</name>
<dbReference type="Pfam" id="PF13456">
    <property type="entry name" value="RVT_3"/>
    <property type="match status" value="1"/>
</dbReference>
<dbReference type="Proteomes" id="UP000694251">
    <property type="component" value="Chromosome 7"/>
</dbReference>
<dbReference type="InterPro" id="IPR004265">
    <property type="entry name" value="Dirigent"/>
</dbReference>
<reference evidence="3 4" key="1">
    <citation type="submission" date="2020-12" db="EMBL/GenBank/DDBJ databases">
        <title>Concerted genomic and epigenomic changes stabilize Arabidopsis allopolyploids.</title>
        <authorList>
            <person name="Chen Z."/>
        </authorList>
    </citation>
    <scope>NUCLEOTIDE SEQUENCE [LARGE SCALE GENOMIC DNA]</scope>
    <source>
        <strain evidence="3">As9502</strain>
        <tissue evidence="3">Leaf</tissue>
    </source>
</reference>
<evidence type="ECO:0000313" key="3">
    <source>
        <dbReference type="EMBL" id="KAG7588359.1"/>
    </source>
</evidence>
<keyword evidence="4" id="KW-1185">Reference proteome</keyword>
<comment type="function">
    <text evidence="1">Dirigent proteins impart stereoselectivity on the phenoxy radical-coupling reaction, yielding optically active lignans from two molecules of coniferyl alcohol in the biosynthesis of lignans, flavonolignans, and alkaloids and thus plays a central role in plant secondary metabolism.</text>
</comment>
<dbReference type="PANTHER" id="PTHR21495">
    <property type="entry name" value="NUCLEOPORIN-RELATED"/>
    <property type="match status" value="1"/>
</dbReference>